<evidence type="ECO:0000313" key="3">
    <source>
        <dbReference type="EMBL" id="MZL32133.1"/>
    </source>
</evidence>
<dbReference type="PANTHER" id="PTHR34039:SF1">
    <property type="entry name" value="UPF0102 PROTEIN YRAN"/>
    <property type="match status" value="1"/>
</dbReference>
<dbReference type="InterPro" id="IPR011856">
    <property type="entry name" value="tRNA_endonuc-like_dom_sf"/>
</dbReference>
<dbReference type="EMBL" id="WWVQ01000004">
    <property type="protein sequence ID" value="MZL32133.1"/>
    <property type="molecule type" value="Genomic_DNA"/>
</dbReference>
<dbReference type="InterPro" id="IPR003509">
    <property type="entry name" value="UPF0102_YraN-like"/>
</dbReference>
<comment type="caution">
    <text evidence="3">The sequence shown here is derived from an EMBL/GenBank/DDBJ whole genome shotgun (WGS) entry which is preliminary data.</text>
</comment>
<proteinExistence type="inferred from homology"/>
<dbReference type="Gene3D" id="3.40.1350.10">
    <property type="match status" value="1"/>
</dbReference>
<dbReference type="GO" id="GO:0003676">
    <property type="term" value="F:nucleic acid binding"/>
    <property type="evidence" value="ECO:0007669"/>
    <property type="project" value="InterPro"/>
</dbReference>
<dbReference type="InterPro" id="IPR011335">
    <property type="entry name" value="Restrct_endonuc-II-like"/>
</dbReference>
<gene>
    <name evidence="3" type="ORF">GT728_02725</name>
</gene>
<dbReference type="NCBIfam" id="NF009150">
    <property type="entry name" value="PRK12497.1-3"/>
    <property type="match status" value="1"/>
</dbReference>
<organism evidence="3 4">
    <name type="scientific">Blautia wexlerae</name>
    <dbReference type="NCBI Taxonomy" id="418240"/>
    <lineage>
        <taxon>Bacteria</taxon>
        <taxon>Bacillati</taxon>
        <taxon>Bacillota</taxon>
        <taxon>Clostridia</taxon>
        <taxon>Lachnospirales</taxon>
        <taxon>Lachnospiraceae</taxon>
        <taxon>Blautia</taxon>
    </lineage>
</organism>
<evidence type="ECO:0000256" key="1">
    <source>
        <dbReference type="ARBA" id="ARBA00006738"/>
    </source>
</evidence>
<dbReference type="NCBIfam" id="TIGR00252">
    <property type="entry name" value="YraN family protein"/>
    <property type="match status" value="1"/>
</dbReference>
<dbReference type="PANTHER" id="PTHR34039">
    <property type="entry name" value="UPF0102 PROTEIN YRAN"/>
    <property type="match status" value="1"/>
</dbReference>
<dbReference type="Proteomes" id="UP000477285">
    <property type="component" value="Unassembled WGS sequence"/>
</dbReference>
<protein>
    <recommendedName>
        <fullName evidence="2">UPF0102 protein GT728_02725</fullName>
    </recommendedName>
</protein>
<dbReference type="HAMAP" id="MF_00048">
    <property type="entry name" value="UPF0102"/>
    <property type="match status" value="1"/>
</dbReference>
<evidence type="ECO:0000313" key="4">
    <source>
        <dbReference type="Proteomes" id="UP000477285"/>
    </source>
</evidence>
<dbReference type="AlphaFoldDB" id="A0A6L8SZ30"/>
<dbReference type="CDD" id="cd20736">
    <property type="entry name" value="PoNe_Nuclease"/>
    <property type="match status" value="1"/>
</dbReference>
<dbReference type="Pfam" id="PF02021">
    <property type="entry name" value="UPF0102"/>
    <property type="match status" value="1"/>
</dbReference>
<reference evidence="3 4" key="1">
    <citation type="journal article" date="2019" name="Nat. Med.">
        <title>A library of human gut bacterial isolates paired with longitudinal multiomics data enables mechanistic microbiome research.</title>
        <authorList>
            <person name="Poyet M."/>
            <person name="Groussin M."/>
            <person name="Gibbons S.M."/>
            <person name="Avila-Pacheco J."/>
            <person name="Jiang X."/>
            <person name="Kearney S.M."/>
            <person name="Perrotta A.R."/>
            <person name="Berdy B."/>
            <person name="Zhao S."/>
            <person name="Lieberman T.D."/>
            <person name="Swanson P.K."/>
            <person name="Smith M."/>
            <person name="Roesemann S."/>
            <person name="Alexander J.E."/>
            <person name="Rich S.A."/>
            <person name="Livny J."/>
            <person name="Vlamakis H."/>
            <person name="Clish C."/>
            <person name="Bullock K."/>
            <person name="Deik A."/>
            <person name="Scott J."/>
            <person name="Pierce K.A."/>
            <person name="Xavier R.J."/>
            <person name="Alm E.J."/>
        </authorList>
    </citation>
    <scope>NUCLEOTIDE SEQUENCE [LARGE SCALE GENOMIC DNA]</scope>
    <source>
        <strain evidence="3 4">BIOML-A1</strain>
    </source>
</reference>
<dbReference type="SUPFAM" id="SSF52980">
    <property type="entry name" value="Restriction endonuclease-like"/>
    <property type="match status" value="1"/>
</dbReference>
<dbReference type="RefSeq" id="WP_161233319.1">
    <property type="nucleotide sequence ID" value="NZ_WWVI01000003.1"/>
</dbReference>
<accession>A0A6L8SZ30</accession>
<evidence type="ECO:0000256" key="2">
    <source>
        <dbReference type="HAMAP-Rule" id="MF_00048"/>
    </source>
</evidence>
<name>A0A6L8SZ30_9FIRM</name>
<sequence>MPTYNIKRNGWKNLHKNTRSTGSCYERKAADYLKQQGLFILRYNYRCRFGEIDLIARDGEYLVFVEVKYRKDNSSGYSLAAVNPAKQKTICKVARYFLTVEYHNVDIPCRFDVAGIDGDEIHWVKNAFEYIAIR</sequence>
<comment type="similarity">
    <text evidence="1 2">Belongs to the UPF0102 family.</text>
</comment>